<evidence type="ECO:0000256" key="6">
    <source>
        <dbReference type="SAM" id="Coils"/>
    </source>
</evidence>
<dbReference type="Pfam" id="PF04085">
    <property type="entry name" value="MreC"/>
    <property type="match status" value="1"/>
</dbReference>
<accession>A0A0U9H9B9</accession>
<proteinExistence type="inferred from homology"/>
<evidence type="ECO:0000256" key="3">
    <source>
        <dbReference type="ARBA" id="ARBA00022960"/>
    </source>
</evidence>
<dbReference type="OrthoDB" id="9792313at2"/>
<evidence type="ECO:0000256" key="7">
    <source>
        <dbReference type="SAM" id="Phobius"/>
    </source>
</evidence>
<keyword evidence="7" id="KW-1133">Transmembrane helix</keyword>
<dbReference type="InterPro" id="IPR042175">
    <property type="entry name" value="Cell/Rod_MreC_2"/>
</dbReference>
<dbReference type="RefSeq" id="WP_058949371.1">
    <property type="nucleotide sequence ID" value="NZ_BBXV01000009.1"/>
</dbReference>
<keyword evidence="3 5" id="KW-0133">Cell shape</keyword>
<keyword evidence="7" id="KW-0812">Transmembrane</keyword>
<dbReference type="Proteomes" id="UP000052946">
    <property type="component" value="Unassembled WGS sequence"/>
</dbReference>
<gene>
    <name evidence="9" type="ORF">OPHB3_0648</name>
</gene>
<keyword evidence="7" id="KW-0472">Membrane</keyword>
<dbReference type="InterPro" id="IPR055342">
    <property type="entry name" value="MreC_beta-barrel_core"/>
</dbReference>
<sequence length="296" mass="33268">MSFLRRRKLFIFLIGFIVLVALIGFSLRDRANLTIAEQFVLDTVGFAQKVVHTPVNFITDIFTNIDDFRDTYTENQVLKEKLAEYKGLIYEVQGLKAENEELREIADLKESDQLRNFTPIQASVMSRSPERWVEQVTINKGKDDGVAENMAVITPDGMIGKILTTSSSTAKVQLLTGFDQFNRISASVSREDRDKDIRGMIEEYDEESGSLLFRIIEESDKDLKEGELVFSSGLGGVFPSGLPIGEVKEVVPDQYGLTRTALVEPAADMYDINQVIVVDRAMDEEEDTADSEEEAE</sequence>
<dbReference type="GO" id="GO:0005886">
    <property type="term" value="C:plasma membrane"/>
    <property type="evidence" value="ECO:0007669"/>
    <property type="project" value="TreeGrafter"/>
</dbReference>
<comment type="function">
    <text evidence="5">Involved in formation and maintenance of cell shape.</text>
</comment>
<dbReference type="EMBL" id="BBXV01000009">
    <property type="protein sequence ID" value="GAQ16724.1"/>
    <property type="molecule type" value="Genomic_DNA"/>
</dbReference>
<dbReference type="Gene3D" id="2.40.10.350">
    <property type="entry name" value="Rod shape-determining protein MreC, domain 2"/>
    <property type="match status" value="1"/>
</dbReference>
<feature type="transmembrane region" description="Helical" evidence="7">
    <location>
        <begin position="9"/>
        <end position="27"/>
    </location>
</feature>
<feature type="coiled-coil region" evidence="6">
    <location>
        <begin position="85"/>
        <end position="112"/>
    </location>
</feature>
<evidence type="ECO:0000256" key="1">
    <source>
        <dbReference type="ARBA" id="ARBA00009369"/>
    </source>
</evidence>
<evidence type="ECO:0000256" key="2">
    <source>
        <dbReference type="ARBA" id="ARBA00013855"/>
    </source>
</evidence>
<evidence type="ECO:0000313" key="10">
    <source>
        <dbReference type="Proteomes" id="UP000052946"/>
    </source>
</evidence>
<reference evidence="10" key="1">
    <citation type="submission" date="2015-07" db="EMBL/GenBank/DDBJ databases">
        <title>Draft Genome Sequence of Oceanobacillus picturae Heshi-B3 that Was Isolated from Fermented Rice Bran with Aging Salted Mackerel, Which Was Named Heshiko as Traditional Fermented Seafood in Japan.</title>
        <authorList>
            <person name="Akuzawa S."/>
            <person name="Nakagawa J."/>
            <person name="Kanekatsu T."/>
            <person name="Kanesaki Y."/>
            <person name="Suzuki T."/>
        </authorList>
    </citation>
    <scope>NUCLEOTIDE SEQUENCE [LARGE SCALE GENOMIC DNA]</scope>
    <source>
        <strain evidence="10">Heshi-B3</strain>
    </source>
</reference>
<protein>
    <recommendedName>
        <fullName evidence="2 5">Cell shape-determining protein MreC</fullName>
    </recommendedName>
    <alternativeName>
        <fullName evidence="4 5">Cell shape protein MreC</fullName>
    </alternativeName>
</protein>
<comment type="similarity">
    <text evidence="1 5">Belongs to the MreC family.</text>
</comment>
<evidence type="ECO:0000313" key="9">
    <source>
        <dbReference type="EMBL" id="GAQ16724.1"/>
    </source>
</evidence>
<dbReference type="Gene3D" id="2.40.10.340">
    <property type="entry name" value="Rod shape-determining protein MreC, domain 1"/>
    <property type="match status" value="1"/>
</dbReference>
<dbReference type="InterPro" id="IPR042177">
    <property type="entry name" value="Cell/Rod_1"/>
</dbReference>
<name>A0A0U9H9B9_9BACI</name>
<evidence type="ECO:0000256" key="4">
    <source>
        <dbReference type="ARBA" id="ARBA00032089"/>
    </source>
</evidence>
<organism evidence="9 10">
    <name type="scientific">Oceanobacillus picturae</name>
    <dbReference type="NCBI Taxonomy" id="171693"/>
    <lineage>
        <taxon>Bacteria</taxon>
        <taxon>Bacillati</taxon>
        <taxon>Bacillota</taxon>
        <taxon>Bacilli</taxon>
        <taxon>Bacillales</taxon>
        <taxon>Bacillaceae</taxon>
        <taxon>Oceanobacillus</taxon>
    </lineage>
</organism>
<dbReference type="NCBIfam" id="TIGR00219">
    <property type="entry name" value="mreC"/>
    <property type="match status" value="1"/>
</dbReference>
<keyword evidence="6" id="KW-0175">Coiled coil</keyword>
<comment type="caution">
    <text evidence="9">The sequence shown here is derived from an EMBL/GenBank/DDBJ whole genome shotgun (WGS) entry which is preliminary data.</text>
</comment>
<dbReference type="InterPro" id="IPR007221">
    <property type="entry name" value="MreC"/>
</dbReference>
<reference evidence="9 10" key="2">
    <citation type="journal article" date="2016" name="Genome Announc.">
        <title>Draft Genome Sequence of Oceanobacillus picturae Heshi-B3, Isolated from Fermented Rice Bran in a Traditional Japanese Seafood Dish.</title>
        <authorList>
            <person name="Akuzawa S."/>
            <person name="Nagaoka J."/>
            <person name="Kanekatsu M."/>
            <person name="Kanesaki Y."/>
            <person name="Suzuki T."/>
        </authorList>
    </citation>
    <scope>NUCLEOTIDE SEQUENCE [LARGE SCALE GENOMIC DNA]</scope>
    <source>
        <strain evidence="9 10">Heshi-B3</strain>
    </source>
</reference>
<dbReference type="PIRSF" id="PIRSF038471">
    <property type="entry name" value="MreC"/>
    <property type="match status" value="1"/>
</dbReference>
<evidence type="ECO:0000259" key="8">
    <source>
        <dbReference type="Pfam" id="PF04085"/>
    </source>
</evidence>
<dbReference type="AlphaFoldDB" id="A0A0U9H9B9"/>
<evidence type="ECO:0000256" key="5">
    <source>
        <dbReference type="PIRNR" id="PIRNR038471"/>
    </source>
</evidence>
<dbReference type="PANTHER" id="PTHR34138:SF1">
    <property type="entry name" value="CELL SHAPE-DETERMINING PROTEIN MREC"/>
    <property type="match status" value="1"/>
</dbReference>
<dbReference type="GO" id="GO:0008360">
    <property type="term" value="P:regulation of cell shape"/>
    <property type="evidence" value="ECO:0007669"/>
    <property type="project" value="UniProtKB-KW"/>
</dbReference>
<dbReference type="PANTHER" id="PTHR34138">
    <property type="entry name" value="CELL SHAPE-DETERMINING PROTEIN MREC"/>
    <property type="match status" value="1"/>
</dbReference>
<feature type="domain" description="Rod shape-determining protein MreC beta-barrel core" evidence="8">
    <location>
        <begin position="124"/>
        <end position="278"/>
    </location>
</feature>